<keyword evidence="3" id="KW-1185">Reference proteome</keyword>
<feature type="compositionally biased region" description="Basic residues" evidence="1">
    <location>
        <begin position="144"/>
        <end position="155"/>
    </location>
</feature>
<evidence type="ECO:0000313" key="2">
    <source>
        <dbReference type="EMBL" id="AAS50421.1"/>
    </source>
</evidence>
<proteinExistence type="predicted"/>
<dbReference type="HOGENOM" id="CLU_1695064_0_0_1"/>
<dbReference type="InParanoid" id="Q75EM3"/>
<dbReference type="eggNOG" id="ENOG502SFE2">
    <property type="taxonomic scope" value="Eukaryota"/>
</dbReference>
<organism evidence="2 3">
    <name type="scientific">Eremothecium gossypii (strain ATCC 10895 / CBS 109.51 / FGSC 9923 / NRRL Y-1056)</name>
    <name type="common">Yeast</name>
    <name type="synonym">Ashbya gossypii</name>
    <dbReference type="NCBI Taxonomy" id="284811"/>
    <lineage>
        <taxon>Eukaryota</taxon>
        <taxon>Fungi</taxon>
        <taxon>Dikarya</taxon>
        <taxon>Ascomycota</taxon>
        <taxon>Saccharomycotina</taxon>
        <taxon>Saccharomycetes</taxon>
        <taxon>Saccharomycetales</taxon>
        <taxon>Saccharomycetaceae</taxon>
        <taxon>Eremothecium</taxon>
    </lineage>
</organism>
<dbReference type="OMA" id="MKFMKQA"/>
<dbReference type="AlphaFoldDB" id="Q75EM3"/>
<sequence length="155" mass="17148">MANNMAKEVSGKLSSRVMNMKFMRHAEQAEEEQRVEVEQRKFIDSSEWSIPGRRERLRQIPTPRPVVAVGHTVIRTIDAQGGQASATPGRRKFGSTPVEAADASGSETHTASTAEPKAEDLETLWKSEKRTKRPKTGAAERPGGVKKRNRQGAKN</sequence>
<dbReference type="Pfam" id="PF10175">
    <property type="entry name" value="MPP6"/>
    <property type="match status" value="1"/>
</dbReference>
<dbReference type="EMBL" id="AE016814">
    <property type="protein sequence ID" value="AAS50421.1"/>
    <property type="molecule type" value="Genomic_DNA"/>
</dbReference>
<dbReference type="KEGG" id="ago:AGOS_AAR056C"/>
<dbReference type="RefSeq" id="NP_982597.1">
    <property type="nucleotide sequence ID" value="NM_207950.1"/>
</dbReference>
<dbReference type="Proteomes" id="UP000000591">
    <property type="component" value="Chromosome I"/>
</dbReference>
<dbReference type="GeneID" id="4618696"/>
<name>Q75EM3_EREGS</name>
<reference evidence="3" key="2">
    <citation type="journal article" date="2013" name="G3 (Bethesda)">
        <title>Genomes of Ashbya fungi isolated from insects reveal four mating-type loci, numerous translocations, lack of transposons, and distinct gene duplications.</title>
        <authorList>
            <person name="Dietrich F.S."/>
            <person name="Voegeli S."/>
            <person name="Kuo S."/>
            <person name="Philippsen P."/>
        </authorList>
    </citation>
    <scope>GENOME REANNOTATION</scope>
    <source>
        <strain evidence="3">ATCC 10895 / CBS 109.51 / FGSC 9923 / NRRL Y-1056</strain>
    </source>
</reference>
<feature type="region of interest" description="Disordered" evidence="1">
    <location>
        <begin position="77"/>
        <end position="155"/>
    </location>
</feature>
<accession>Q75EM3</accession>
<evidence type="ECO:0000313" key="3">
    <source>
        <dbReference type="Proteomes" id="UP000000591"/>
    </source>
</evidence>
<feature type="compositionally biased region" description="Basic and acidic residues" evidence="1">
    <location>
        <begin position="116"/>
        <end position="128"/>
    </location>
</feature>
<protein>
    <submittedName>
        <fullName evidence="2">AAR056Cp</fullName>
    </submittedName>
</protein>
<dbReference type="OrthoDB" id="4084022at2759"/>
<gene>
    <name evidence="2" type="ORF">AGOS_AAR056C</name>
</gene>
<reference evidence="2 3" key="1">
    <citation type="journal article" date="2004" name="Science">
        <title>The Ashbya gossypii genome as a tool for mapping the ancient Saccharomyces cerevisiae genome.</title>
        <authorList>
            <person name="Dietrich F.S."/>
            <person name="Voegeli S."/>
            <person name="Brachat S."/>
            <person name="Lerch A."/>
            <person name="Gates K."/>
            <person name="Steiner S."/>
            <person name="Mohr C."/>
            <person name="Pohlmann R."/>
            <person name="Luedi P."/>
            <person name="Choi S."/>
            <person name="Wing R.A."/>
            <person name="Flavier A."/>
            <person name="Gaffney T.D."/>
            <person name="Philippsen P."/>
        </authorList>
    </citation>
    <scope>NUCLEOTIDE SEQUENCE [LARGE SCALE GENOMIC DNA]</scope>
    <source>
        <strain evidence="3">ATCC 10895 / CBS 109.51 / FGSC 9923 / NRRL Y-1056</strain>
    </source>
</reference>
<evidence type="ECO:0000256" key="1">
    <source>
        <dbReference type="SAM" id="MobiDB-lite"/>
    </source>
</evidence>